<reference evidence="1 2" key="1">
    <citation type="submission" date="2011-06" db="EMBL/GenBank/DDBJ databases">
        <title>The Genome Sequence of Fusarium oxysporum FOSC 3-a.</title>
        <authorList>
            <consortium name="The Broad Institute Genome Sequencing Platform"/>
            <person name="Ma L.-J."/>
            <person name="Gale L.R."/>
            <person name="Schwartz D.C."/>
            <person name="Zhou S."/>
            <person name="Corby-Kistler H."/>
            <person name="Young S.K."/>
            <person name="Zeng Q."/>
            <person name="Gargeya S."/>
            <person name="Fitzgerald M."/>
            <person name="Haas B."/>
            <person name="Abouelleil A."/>
            <person name="Alvarado L."/>
            <person name="Arachchi H.M."/>
            <person name="Berlin A."/>
            <person name="Brown A."/>
            <person name="Chapman S.B."/>
            <person name="Chen Z."/>
            <person name="Dunbar C."/>
            <person name="Freedman E."/>
            <person name="Gearin G."/>
            <person name="Gellesch M."/>
            <person name="Goldberg J."/>
            <person name="Griggs A."/>
            <person name="Gujja S."/>
            <person name="Heiman D."/>
            <person name="Howarth C."/>
            <person name="Larson L."/>
            <person name="Lui A."/>
            <person name="MacDonald P.J.P."/>
            <person name="Mehta T."/>
            <person name="Montmayeur A."/>
            <person name="Murphy C."/>
            <person name="Neiman D."/>
            <person name="Pearson M."/>
            <person name="Priest M."/>
            <person name="Roberts A."/>
            <person name="Saif S."/>
            <person name="Shea T."/>
            <person name="Shenoy N."/>
            <person name="Sisk P."/>
            <person name="Stolte C."/>
            <person name="Sykes S."/>
            <person name="Wortman J."/>
            <person name="Nusbaum C."/>
            <person name="Birren B."/>
        </authorList>
    </citation>
    <scope>NUCLEOTIDE SEQUENCE [LARGE SCALE GENOMIC DNA]</scope>
    <source>
        <strain evidence="2">FOSC 3-a</strain>
    </source>
</reference>
<gene>
    <name evidence="1" type="ORF">FOYG_04097</name>
</gene>
<protein>
    <recommendedName>
        <fullName evidence="3">NACHT domain-containing protein</fullName>
    </recommendedName>
</protein>
<dbReference type="OrthoDB" id="5086500at2759"/>
<evidence type="ECO:0000313" key="2">
    <source>
        <dbReference type="Proteomes" id="UP000030753"/>
    </source>
</evidence>
<proteinExistence type="predicted"/>
<dbReference type="PANTHER" id="PTHR10039:SF5">
    <property type="entry name" value="NACHT DOMAIN-CONTAINING PROTEIN"/>
    <property type="match status" value="1"/>
</dbReference>
<dbReference type="HOGENOM" id="CLU_094278_0_0_1"/>
<sequence>MSGLEPLAELGFACNIVQSVEVGLKTATLGKNAYCTDEPDPELSIYAPEPRRHRFNYKEHAIGCLQQDPNWSRKTVPGDWDSEDLQYLLSSYLSQAARPFCLFIDGLDELMEDSGIGIPINLLNSLQISSRLVKVCMSSRPEQAIRTRQSREPDLKMQDLTRVDIERYVRDTLETKFLGQPLQPLLRTL</sequence>
<evidence type="ECO:0008006" key="3">
    <source>
        <dbReference type="Google" id="ProtNLM"/>
    </source>
</evidence>
<accession>W9IQD4</accession>
<name>W9IQD4_FUSOX</name>
<dbReference type="EMBL" id="JH717841">
    <property type="protein sequence ID" value="EWY94949.1"/>
    <property type="molecule type" value="Genomic_DNA"/>
</dbReference>
<organism evidence="1 2">
    <name type="scientific">Fusarium oxysporum NRRL 32931</name>
    <dbReference type="NCBI Taxonomy" id="660029"/>
    <lineage>
        <taxon>Eukaryota</taxon>
        <taxon>Fungi</taxon>
        <taxon>Dikarya</taxon>
        <taxon>Ascomycota</taxon>
        <taxon>Pezizomycotina</taxon>
        <taxon>Sordariomycetes</taxon>
        <taxon>Hypocreomycetidae</taxon>
        <taxon>Hypocreales</taxon>
        <taxon>Nectriaceae</taxon>
        <taxon>Fusarium</taxon>
        <taxon>Fusarium oxysporum species complex</taxon>
    </lineage>
</organism>
<dbReference type="PANTHER" id="PTHR10039">
    <property type="entry name" value="AMELOGENIN"/>
    <property type="match status" value="1"/>
</dbReference>
<evidence type="ECO:0000313" key="1">
    <source>
        <dbReference type="EMBL" id="EWY94949.1"/>
    </source>
</evidence>
<dbReference type="AlphaFoldDB" id="W9IQD4"/>
<dbReference type="Proteomes" id="UP000030753">
    <property type="component" value="Unassembled WGS sequence"/>
</dbReference>